<gene>
    <name evidence="14" type="primary">ampD</name>
    <name evidence="14" type="ORF">GCM10023333_37820</name>
</gene>
<dbReference type="RefSeq" id="WP_345337057.1">
    <property type="nucleotide sequence ID" value="NZ_BAABJZ010000103.1"/>
</dbReference>
<keyword evidence="8" id="KW-0378">Hydrolase</keyword>
<evidence type="ECO:0000256" key="2">
    <source>
        <dbReference type="ARBA" id="ARBA00001947"/>
    </source>
</evidence>
<evidence type="ECO:0000313" key="15">
    <source>
        <dbReference type="Proteomes" id="UP001499988"/>
    </source>
</evidence>
<evidence type="ECO:0000256" key="7">
    <source>
        <dbReference type="ARBA" id="ARBA00022723"/>
    </source>
</evidence>
<proteinExistence type="inferred from homology"/>
<keyword evidence="7" id="KW-0479">Metal-binding</keyword>
<evidence type="ECO:0000256" key="3">
    <source>
        <dbReference type="ARBA" id="ARBA00004496"/>
    </source>
</evidence>
<dbReference type="CDD" id="cd06583">
    <property type="entry name" value="PGRP"/>
    <property type="match status" value="1"/>
</dbReference>
<evidence type="ECO:0000256" key="9">
    <source>
        <dbReference type="ARBA" id="ARBA00022833"/>
    </source>
</evidence>
<protein>
    <recommendedName>
        <fullName evidence="11">1,6-anhydro-N-acetylmuramyl-L-alanine amidase AmpD</fullName>
        <ecNumber evidence="5">3.5.1.28</ecNumber>
    </recommendedName>
    <alternativeName>
        <fullName evidence="12">N-acetylmuramoyl-L-alanine amidase</fullName>
    </alternativeName>
</protein>
<comment type="catalytic activity">
    <reaction evidence="1">
        <text>Hydrolyzes the link between N-acetylmuramoyl residues and L-amino acid residues in certain cell-wall glycopeptides.</text>
        <dbReference type="EC" id="3.5.1.28"/>
    </reaction>
</comment>
<comment type="caution">
    <text evidence="14">The sequence shown here is derived from an EMBL/GenBank/DDBJ whole genome shotgun (WGS) entry which is preliminary data.</text>
</comment>
<dbReference type="Gene3D" id="3.40.80.10">
    <property type="entry name" value="Peptidoglycan recognition protein-like"/>
    <property type="match status" value="1"/>
</dbReference>
<evidence type="ECO:0000256" key="11">
    <source>
        <dbReference type="ARBA" id="ARBA00039257"/>
    </source>
</evidence>
<dbReference type="NCBIfam" id="NF008758">
    <property type="entry name" value="PRK11789.1"/>
    <property type="match status" value="1"/>
</dbReference>
<keyword evidence="6" id="KW-0963">Cytoplasm</keyword>
<feature type="domain" description="N-acetylmuramoyl-L-alanine amidase" evidence="13">
    <location>
        <begin position="26"/>
        <end position="176"/>
    </location>
</feature>
<evidence type="ECO:0000256" key="8">
    <source>
        <dbReference type="ARBA" id="ARBA00022801"/>
    </source>
</evidence>
<evidence type="ECO:0000256" key="5">
    <source>
        <dbReference type="ARBA" id="ARBA00011901"/>
    </source>
</evidence>
<comment type="cofactor">
    <cofactor evidence="2">
        <name>Zn(2+)</name>
        <dbReference type="ChEBI" id="CHEBI:29105"/>
    </cofactor>
</comment>
<evidence type="ECO:0000313" key="14">
    <source>
        <dbReference type="EMBL" id="GAA4900380.1"/>
    </source>
</evidence>
<dbReference type="EMBL" id="BAABJZ010000103">
    <property type="protein sequence ID" value="GAA4900380.1"/>
    <property type="molecule type" value="Genomic_DNA"/>
</dbReference>
<dbReference type="PANTHER" id="PTHR30417">
    <property type="entry name" value="N-ACETYLMURAMOYL-L-ALANINE AMIDASE AMID"/>
    <property type="match status" value="1"/>
</dbReference>
<dbReference type="Proteomes" id="UP001499988">
    <property type="component" value="Unassembled WGS sequence"/>
</dbReference>
<keyword evidence="15" id="KW-1185">Reference proteome</keyword>
<dbReference type="EC" id="3.5.1.28" evidence="5"/>
<dbReference type="InterPro" id="IPR051206">
    <property type="entry name" value="NAMLAA_amidase_2"/>
</dbReference>
<dbReference type="SMART" id="SM00644">
    <property type="entry name" value="Ami_2"/>
    <property type="match status" value="1"/>
</dbReference>
<dbReference type="Pfam" id="PF01510">
    <property type="entry name" value="Amidase_2"/>
    <property type="match status" value="1"/>
</dbReference>
<dbReference type="InterPro" id="IPR002502">
    <property type="entry name" value="Amidase_domain"/>
</dbReference>
<dbReference type="SUPFAM" id="SSF55846">
    <property type="entry name" value="N-acetylmuramoyl-L-alanine amidase-like"/>
    <property type="match status" value="1"/>
</dbReference>
<evidence type="ECO:0000256" key="12">
    <source>
        <dbReference type="ARBA" id="ARBA00042615"/>
    </source>
</evidence>
<organism evidence="14 15">
    <name type="scientific">Ferrimonas pelagia</name>
    <dbReference type="NCBI Taxonomy" id="1177826"/>
    <lineage>
        <taxon>Bacteria</taxon>
        <taxon>Pseudomonadati</taxon>
        <taxon>Pseudomonadota</taxon>
        <taxon>Gammaproteobacteria</taxon>
        <taxon>Alteromonadales</taxon>
        <taxon>Ferrimonadaceae</taxon>
        <taxon>Ferrimonas</taxon>
    </lineage>
</organism>
<keyword evidence="9" id="KW-0862">Zinc</keyword>
<evidence type="ECO:0000256" key="1">
    <source>
        <dbReference type="ARBA" id="ARBA00001561"/>
    </source>
</evidence>
<dbReference type="InterPro" id="IPR036505">
    <property type="entry name" value="Amidase/PGRP_sf"/>
</dbReference>
<sequence length="190" mass="21302">MAQGEFCQPQLEPQGRWLRSAQHCFSPFQGPRPQGTAISLLVIHNITLPPGLFGAPYIQQLFLGCVQPDTPALREVQGLAVSAHLLIRRDGQIIQFVPFDRRAWHAGVSAFDGRSSCNDYSIGIELEGCDHIPYENAQYQALVGVTQALMRQYPLITRTRITGHCDIAPTRKTDPGPAFDWDHFFRLMDD</sequence>
<reference evidence="15" key="1">
    <citation type="journal article" date="2019" name="Int. J. Syst. Evol. Microbiol.">
        <title>The Global Catalogue of Microorganisms (GCM) 10K type strain sequencing project: providing services to taxonomists for standard genome sequencing and annotation.</title>
        <authorList>
            <consortium name="The Broad Institute Genomics Platform"/>
            <consortium name="The Broad Institute Genome Sequencing Center for Infectious Disease"/>
            <person name="Wu L."/>
            <person name="Ma J."/>
        </authorList>
    </citation>
    <scope>NUCLEOTIDE SEQUENCE [LARGE SCALE GENOMIC DNA]</scope>
    <source>
        <strain evidence="15">JCM 18401</strain>
    </source>
</reference>
<evidence type="ECO:0000256" key="4">
    <source>
        <dbReference type="ARBA" id="ARBA00007553"/>
    </source>
</evidence>
<dbReference type="PANTHER" id="PTHR30417:SF4">
    <property type="entry name" value="1,6-ANHYDRO-N-ACETYLMURAMYL-L-ALANINE AMIDASE AMPD"/>
    <property type="match status" value="1"/>
</dbReference>
<accession>A0ABP9FF74</accession>
<name>A0ABP9FF74_9GAMM</name>
<evidence type="ECO:0000256" key="6">
    <source>
        <dbReference type="ARBA" id="ARBA00022490"/>
    </source>
</evidence>
<keyword evidence="10" id="KW-0961">Cell wall biogenesis/degradation</keyword>
<comment type="similarity">
    <text evidence="4">Belongs to the N-acetylmuramoyl-L-alanine amidase 2 family.</text>
</comment>
<evidence type="ECO:0000259" key="13">
    <source>
        <dbReference type="SMART" id="SM00644"/>
    </source>
</evidence>
<evidence type="ECO:0000256" key="10">
    <source>
        <dbReference type="ARBA" id="ARBA00023316"/>
    </source>
</evidence>
<comment type="subcellular location">
    <subcellularLocation>
        <location evidence="3">Cytoplasm</location>
    </subcellularLocation>
</comment>